<keyword evidence="2" id="KW-0600">Photoreceptor protein</keyword>
<dbReference type="Gene3D" id="1.20.1070.10">
    <property type="entry name" value="Rhodopsin 7-helix transmembrane proteins"/>
    <property type="match status" value="1"/>
</dbReference>
<feature type="transmembrane region" description="Helical" evidence="15">
    <location>
        <begin position="176"/>
        <end position="202"/>
    </location>
</feature>
<evidence type="ECO:0000256" key="5">
    <source>
        <dbReference type="ARBA" id="ARBA00022925"/>
    </source>
</evidence>
<evidence type="ECO:0000256" key="7">
    <source>
        <dbReference type="ARBA" id="ARBA00022991"/>
    </source>
</evidence>
<keyword evidence="13 14" id="KW-0807">Transducer</keyword>
<reference evidence="17 18" key="1">
    <citation type="submission" date="2020-10" db="EMBL/GenBank/DDBJ databases">
        <title>Pygocentrus nattereri (red-bellied piranha) genome, fPygNat1, primary haplotype.</title>
        <authorList>
            <person name="Myers G."/>
            <person name="Meyer A."/>
            <person name="Karagic N."/>
            <person name="Pippel M."/>
            <person name="Winkler S."/>
            <person name="Tracey A."/>
            <person name="Wood J."/>
            <person name="Formenti G."/>
            <person name="Howe K."/>
            <person name="Fedrigo O."/>
            <person name="Jarvis E.D."/>
        </authorList>
    </citation>
    <scope>NUCLEOTIDE SEQUENCE [LARGE SCALE GENOMIC DNA]</scope>
</reference>
<keyword evidence="4 14" id="KW-0812">Transmembrane</keyword>
<comment type="subcellular location">
    <subcellularLocation>
        <location evidence="1">Membrane</location>
        <topology evidence="1">Multi-pass membrane protein</topology>
    </subcellularLocation>
</comment>
<feature type="domain" description="G-protein coupled receptors family 1 profile" evidence="16">
    <location>
        <begin position="30"/>
        <end position="271"/>
    </location>
</feature>
<dbReference type="Pfam" id="PF00001">
    <property type="entry name" value="7tm_1"/>
    <property type="match status" value="1"/>
</dbReference>
<gene>
    <name evidence="17" type="primary">S1PR4</name>
</gene>
<dbReference type="InterPro" id="IPR027430">
    <property type="entry name" value="Retinal_BS"/>
</dbReference>
<evidence type="ECO:0000256" key="14">
    <source>
        <dbReference type="RuleBase" id="RU000688"/>
    </source>
</evidence>
<feature type="transmembrane region" description="Helical" evidence="15">
    <location>
        <begin position="129"/>
        <end position="149"/>
    </location>
</feature>
<dbReference type="Ensembl" id="ENSPNAT00000045733.1">
    <property type="protein sequence ID" value="ENSPNAP00000043994.1"/>
    <property type="gene ID" value="ENSPNAG00000004983.2"/>
</dbReference>
<dbReference type="InterPro" id="IPR000276">
    <property type="entry name" value="GPCR_Rhodpsn"/>
</dbReference>
<dbReference type="PROSITE" id="PS00237">
    <property type="entry name" value="G_PROTEIN_RECEP_F1_1"/>
    <property type="match status" value="1"/>
</dbReference>
<feature type="transmembrane region" description="Helical" evidence="15">
    <location>
        <begin position="87"/>
        <end position="109"/>
    </location>
</feature>
<evidence type="ECO:0000256" key="3">
    <source>
        <dbReference type="ARBA" id="ARBA00022606"/>
    </source>
</evidence>
<dbReference type="PANTHER" id="PTHR24240">
    <property type="entry name" value="OPSIN"/>
    <property type="match status" value="1"/>
</dbReference>
<keyword evidence="6 15" id="KW-1133">Transmembrane helix</keyword>
<dbReference type="PROSITE" id="PS50262">
    <property type="entry name" value="G_PROTEIN_RECEP_F1_2"/>
    <property type="match status" value="1"/>
</dbReference>
<feature type="transmembrane region" description="Helical" evidence="15">
    <location>
        <begin position="15"/>
        <end position="38"/>
    </location>
</feature>
<name>A0AAR2J166_PYGNA</name>
<dbReference type="GO" id="GO:0007601">
    <property type="term" value="P:visual perception"/>
    <property type="evidence" value="ECO:0007669"/>
    <property type="project" value="InterPro"/>
</dbReference>
<dbReference type="InterPro" id="IPR002962">
    <property type="entry name" value="Peropsin"/>
</dbReference>
<evidence type="ECO:0000256" key="11">
    <source>
        <dbReference type="ARBA" id="ARBA00023170"/>
    </source>
</evidence>
<keyword evidence="5" id="KW-0681">Retinal protein</keyword>
<dbReference type="FunFam" id="1.20.1070.10:FF:000197">
    <property type="entry name" value="Teleost multiple tissue opsin 2b"/>
    <property type="match status" value="1"/>
</dbReference>
<keyword evidence="7" id="KW-0157">Chromophore</keyword>
<feature type="transmembrane region" description="Helical" evidence="15">
    <location>
        <begin position="50"/>
        <end position="75"/>
    </location>
</feature>
<evidence type="ECO:0000256" key="6">
    <source>
        <dbReference type="ARBA" id="ARBA00022989"/>
    </source>
</evidence>
<evidence type="ECO:0000256" key="10">
    <source>
        <dbReference type="ARBA" id="ARBA00023157"/>
    </source>
</evidence>
<proteinExistence type="inferred from homology"/>
<keyword evidence="3" id="KW-0716">Sensory transduction</keyword>
<keyword evidence="11 14" id="KW-0675">Receptor</keyword>
<evidence type="ECO:0000256" key="12">
    <source>
        <dbReference type="ARBA" id="ARBA00023180"/>
    </source>
</evidence>
<dbReference type="InterPro" id="IPR017452">
    <property type="entry name" value="GPCR_Rhodpsn_7TM"/>
</dbReference>
<evidence type="ECO:0000256" key="1">
    <source>
        <dbReference type="ARBA" id="ARBA00004141"/>
    </source>
</evidence>
<keyword evidence="9 15" id="KW-0472">Membrane</keyword>
<dbReference type="GO" id="GO:0007602">
    <property type="term" value="P:phototransduction"/>
    <property type="evidence" value="ECO:0007669"/>
    <property type="project" value="UniProtKB-KW"/>
</dbReference>
<dbReference type="PROSITE" id="PS00238">
    <property type="entry name" value="OPSIN"/>
    <property type="match status" value="1"/>
</dbReference>
<dbReference type="Proteomes" id="UP001501920">
    <property type="component" value="Chromosome 18"/>
</dbReference>
<dbReference type="PRINTS" id="PR01244">
    <property type="entry name" value="PEROPSIN"/>
</dbReference>
<dbReference type="InterPro" id="IPR050125">
    <property type="entry name" value="GPCR_opsins"/>
</dbReference>
<accession>A0AAR2J166</accession>
<dbReference type="SUPFAM" id="SSF81321">
    <property type="entry name" value="Family A G protein-coupled receptor-like"/>
    <property type="match status" value="1"/>
</dbReference>
<dbReference type="AlphaFoldDB" id="A0AAR2J166"/>
<reference evidence="17" key="3">
    <citation type="submission" date="2025-09" db="UniProtKB">
        <authorList>
            <consortium name="Ensembl"/>
        </authorList>
    </citation>
    <scope>IDENTIFICATION</scope>
</reference>
<feature type="transmembrane region" description="Helical" evidence="15">
    <location>
        <begin position="214"/>
        <end position="233"/>
    </location>
</feature>
<sequence length="393" mass="42730">MSVPEAALSRTGHSVVAVCLGIIFVLGFVNNFLVLMLFTRFHFLRTPINLLLLNISVSDMLVCLFGTPFSFAASICGRWLTGAHGCRWYGFANTLFGVVSLVSLALLSYERCCSVLCGSKMDVLDHRKVRLSIAGCWVYSLIWTVPPLFGWSGYGPEGPGTTCSVRWALRTPGSRAYIICLFIFCLVLPLLTIIFCYGRILITVHGVRGPMEGWVLLMVLIMVSCYLFCWLPYGVVALLGTFGPSGSVSPTASIVPSVLAKSSTVLNPIIYAFFNKQVQSAELQLRTITACIRTASLKLWPLAAIASAGSRRCRLDTLLPSPSAGSRRCRLDTLLPSPSAGSRRCRLHTLLPSPSAGSRQCRLDTLLPSPSAGSRRCRLDTLLPSPSAGSRRI</sequence>
<evidence type="ECO:0000256" key="2">
    <source>
        <dbReference type="ARBA" id="ARBA00022543"/>
    </source>
</evidence>
<evidence type="ECO:0000256" key="15">
    <source>
        <dbReference type="SAM" id="Phobius"/>
    </source>
</evidence>
<dbReference type="GeneTree" id="ENSGT01150000286935"/>
<dbReference type="GO" id="GO:0009881">
    <property type="term" value="F:photoreceptor activity"/>
    <property type="evidence" value="ECO:0007669"/>
    <property type="project" value="UniProtKB-KW"/>
</dbReference>
<organism evidence="17 18">
    <name type="scientific">Pygocentrus nattereri</name>
    <name type="common">Red-bellied piranha</name>
    <dbReference type="NCBI Taxonomy" id="42514"/>
    <lineage>
        <taxon>Eukaryota</taxon>
        <taxon>Metazoa</taxon>
        <taxon>Chordata</taxon>
        <taxon>Craniata</taxon>
        <taxon>Vertebrata</taxon>
        <taxon>Euteleostomi</taxon>
        <taxon>Actinopterygii</taxon>
        <taxon>Neopterygii</taxon>
        <taxon>Teleostei</taxon>
        <taxon>Ostariophysi</taxon>
        <taxon>Characiformes</taxon>
        <taxon>Characoidei</taxon>
        <taxon>Pygocentrus</taxon>
    </lineage>
</organism>
<keyword evidence="12" id="KW-0325">Glycoprotein</keyword>
<keyword evidence="8 14" id="KW-0297">G-protein coupled receptor</keyword>
<keyword evidence="18" id="KW-1185">Reference proteome</keyword>
<reference evidence="17" key="2">
    <citation type="submission" date="2025-08" db="UniProtKB">
        <authorList>
            <consortium name="Ensembl"/>
        </authorList>
    </citation>
    <scope>IDENTIFICATION</scope>
</reference>
<evidence type="ECO:0000256" key="4">
    <source>
        <dbReference type="ARBA" id="ARBA00022692"/>
    </source>
</evidence>
<evidence type="ECO:0000313" key="18">
    <source>
        <dbReference type="Proteomes" id="UP001501920"/>
    </source>
</evidence>
<dbReference type="GO" id="GO:0016020">
    <property type="term" value="C:membrane"/>
    <property type="evidence" value="ECO:0007669"/>
    <property type="project" value="UniProtKB-SubCell"/>
</dbReference>
<evidence type="ECO:0000259" key="16">
    <source>
        <dbReference type="PROSITE" id="PS50262"/>
    </source>
</evidence>
<evidence type="ECO:0000256" key="13">
    <source>
        <dbReference type="ARBA" id="ARBA00023224"/>
    </source>
</evidence>
<comment type="similarity">
    <text evidence="14">Belongs to the G-protein coupled receptor 1 family.</text>
</comment>
<keyword evidence="10" id="KW-1015">Disulfide bond</keyword>
<evidence type="ECO:0000313" key="17">
    <source>
        <dbReference type="Ensembl" id="ENSPNAP00000043994.1"/>
    </source>
</evidence>
<dbReference type="PRINTS" id="PR00237">
    <property type="entry name" value="GPCRRHODOPSN"/>
</dbReference>
<evidence type="ECO:0000256" key="9">
    <source>
        <dbReference type="ARBA" id="ARBA00023136"/>
    </source>
</evidence>
<evidence type="ECO:0000256" key="8">
    <source>
        <dbReference type="ARBA" id="ARBA00023040"/>
    </source>
</evidence>
<protein>
    <recommendedName>
        <fullName evidence="16">G-protein coupled receptors family 1 profile domain-containing protein</fullName>
    </recommendedName>
</protein>
<dbReference type="GO" id="GO:0004930">
    <property type="term" value="F:G protein-coupled receptor activity"/>
    <property type="evidence" value="ECO:0007669"/>
    <property type="project" value="UniProtKB-KW"/>
</dbReference>